<comment type="caution">
    <text evidence="20">The sequence shown here is derived from an EMBL/GenBank/DDBJ whole genome shotgun (WGS) entry which is preliminary data.</text>
</comment>
<evidence type="ECO:0000256" key="18">
    <source>
        <dbReference type="ARBA" id="ARBA00044346"/>
    </source>
</evidence>
<keyword evidence="13" id="KW-0206">Cytoskeleton</keyword>
<keyword evidence="7" id="KW-0132">Cell division</keyword>
<keyword evidence="10" id="KW-0159">Chromosome partition</keyword>
<name>A0ABR3PKG5_9PEZI</name>
<evidence type="ECO:0000256" key="17">
    <source>
        <dbReference type="ARBA" id="ARBA00044112"/>
    </source>
</evidence>
<proteinExistence type="inferred from homology"/>
<protein>
    <recommendedName>
        <fullName evidence="17">DASH complex subunit SPC34</fullName>
    </recommendedName>
    <alternativeName>
        <fullName evidence="18">Outer kinetochore protein SPC34</fullName>
    </alternativeName>
</protein>
<evidence type="ECO:0000313" key="20">
    <source>
        <dbReference type="EMBL" id="KAL1306627.1"/>
    </source>
</evidence>
<evidence type="ECO:0000256" key="1">
    <source>
        <dbReference type="ARBA" id="ARBA00004123"/>
    </source>
</evidence>
<dbReference type="Proteomes" id="UP001562354">
    <property type="component" value="Unassembled WGS sequence"/>
</dbReference>
<organism evidence="20 21">
    <name type="scientific">Neodothiora populina</name>
    <dbReference type="NCBI Taxonomy" id="2781224"/>
    <lineage>
        <taxon>Eukaryota</taxon>
        <taxon>Fungi</taxon>
        <taxon>Dikarya</taxon>
        <taxon>Ascomycota</taxon>
        <taxon>Pezizomycotina</taxon>
        <taxon>Dothideomycetes</taxon>
        <taxon>Dothideomycetidae</taxon>
        <taxon>Dothideales</taxon>
        <taxon>Dothioraceae</taxon>
        <taxon>Neodothiora</taxon>
    </lineage>
</organism>
<keyword evidence="9" id="KW-0498">Mitosis</keyword>
<gene>
    <name evidence="20" type="ORF">AAFC00_005306</name>
</gene>
<keyword evidence="16" id="KW-0137">Centromere</keyword>
<dbReference type="RefSeq" id="XP_069202899.1">
    <property type="nucleotide sequence ID" value="XM_069345070.1"/>
</dbReference>
<keyword evidence="11" id="KW-0995">Kinetochore</keyword>
<dbReference type="GeneID" id="95979005"/>
<evidence type="ECO:0000256" key="6">
    <source>
        <dbReference type="ARBA" id="ARBA00022490"/>
    </source>
</evidence>
<evidence type="ECO:0000256" key="3">
    <source>
        <dbReference type="ARBA" id="ARBA00004629"/>
    </source>
</evidence>
<feature type="region of interest" description="Disordered" evidence="19">
    <location>
        <begin position="202"/>
        <end position="235"/>
    </location>
</feature>
<evidence type="ECO:0000256" key="7">
    <source>
        <dbReference type="ARBA" id="ARBA00022618"/>
    </source>
</evidence>
<evidence type="ECO:0000256" key="19">
    <source>
        <dbReference type="SAM" id="MobiDB-lite"/>
    </source>
</evidence>
<keyword evidence="5" id="KW-0158">Chromosome</keyword>
<reference evidence="20 21" key="1">
    <citation type="submission" date="2024-07" db="EMBL/GenBank/DDBJ databases">
        <title>Draft sequence of the Neodothiora populina.</title>
        <authorList>
            <person name="Drown D.D."/>
            <person name="Schuette U.S."/>
            <person name="Buechlein A.B."/>
            <person name="Rusch D.R."/>
            <person name="Winton L.W."/>
            <person name="Adams G.A."/>
        </authorList>
    </citation>
    <scope>NUCLEOTIDE SEQUENCE [LARGE SCALE GENOMIC DNA]</scope>
    <source>
        <strain evidence="20 21">CPC 39397</strain>
    </source>
</reference>
<evidence type="ECO:0000256" key="15">
    <source>
        <dbReference type="ARBA" id="ARBA00023306"/>
    </source>
</evidence>
<comment type="similarity">
    <text evidence="4">Belongs to the DASH complex SPC34 family.</text>
</comment>
<evidence type="ECO:0000256" key="11">
    <source>
        <dbReference type="ARBA" id="ARBA00022838"/>
    </source>
</evidence>
<comment type="subcellular location">
    <subcellularLocation>
        <location evidence="3">Chromosome</location>
        <location evidence="3">Centromere</location>
        <location evidence="3">Kinetochore</location>
    </subcellularLocation>
    <subcellularLocation>
        <location evidence="2">Cytoplasm</location>
        <location evidence="2">Cytoskeleton</location>
        <location evidence="2">Spindle</location>
    </subcellularLocation>
    <subcellularLocation>
        <location evidence="1">Nucleus</location>
    </subcellularLocation>
</comment>
<evidence type="ECO:0000256" key="4">
    <source>
        <dbReference type="ARBA" id="ARBA00008491"/>
    </source>
</evidence>
<evidence type="ECO:0000256" key="14">
    <source>
        <dbReference type="ARBA" id="ARBA00023242"/>
    </source>
</evidence>
<evidence type="ECO:0000256" key="9">
    <source>
        <dbReference type="ARBA" id="ARBA00022776"/>
    </source>
</evidence>
<evidence type="ECO:0000256" key="5">
    <source>
        <dbReference type="ARBA" id="ARBA00022454"/>
    </source>
</evidence>
<keyword evidence="6" id="KW-0963">Cytoplasm</keyword>
<evidence type="ECO:0000256" key="8">
    <source>
        <dbReference type="ARBA" id="ARBA00022701"/>
    </source>
</evidence>
<keyword evidence="21" id="KW-1185">Reference proteome</keyword>
<dbReference type="EMBL" id="JBFMKM010000004">
    <property type="protein sequence ID" value="KAL1306627.1"/>
    <property type="molecule type" value="Genomic_DNA"/>
</dbReference>
<dbReference type="InterPro" id="IPR013966">
    <property type="entry name" value="Spc34"/>
</dbReference>
<evidence type="ECO:0000256" key="10">
    <source>
        <dbReference type="ARBA" id="ARBA00022829"/>
    </source>
</evidence>
<evidence type="ECO:0000256" key="13">
    <source>
        <dbReference type="ARBA" id="ARBA00023212"/>
    </source>
</evidence>
<evidence type="ECO:0000256" key="2">
    <source>
        <dbReference type="ARBA" id="ARBA00004186"/>
    </source>
</evidence>
<sequence>MPSSLLSSHLEQISLCASSIGSLQFPGPRPFTNAVLARPEITTLIRDTEPHERALFSIAPPPIPSKTQVHQFSSTISDSVNSNQPKPVLPPAAVRPPRRNTAVAAVLGGDTYRRIRNGYAAEHSTKYDRSLPRDKQELDVDLLLNAAEKLSSVYPIPGALDRIARMRSRHAQLAANIAHYEDQITTQTSQLDNMYQPKDYSEPQEIEDEEDMHDDFAPKQSSHFMSAEDMRQEEDEIRALERKRRALEERVSGMEKDIGGLMR</sequence>
<keyword evidence="8" id="KW-0493">Microtubule</keyword>
<keyword evidence="15" id="KW-0131">Cell cycle</keyword>
<evidence type="ECO:0000256" key="12">
    <source>
        <dbReference type="ARBA" id="ARBA00023054"/>
    </source>
</evidence>
<keyword evidence="12" id="KW-0175">Coiled coil</keyword>
<evidence type="ECO:0000256" key="16">
    <source>
        <dbReference type="ARBA" id="ARBA00023328"/>
    </source>
</evidence>
<feature type="compositionally biased region" description="Acidic residues" evidence="19">
    <location>
        <begin position="202"/>
        <end position="213"/>
    </location>
</feature>
<accession>A0ABR3PKG5</accession>
<keyword evidence="14" id="KW-0539">Nucleus</keyword>
<dbReference type="Pfam" id="PF08657">
    <property type="entry name" value="DASH_Spc34"/>
    <property type="match status" value="2"/>
</dbReference>
<evidence type="ECO:0000313" key="21">
    <source>
        <dbReference type="Proteomes" id="UP001562354"/>
    </source>
</evidence>